<dbReference type="Pfam" id="PF04103">
    <property type="entry name" value="CD20"/>
    <property type="match status" value="1"/>
</dbReference>
<name>A0A5N5PY15_PANHP</name>
<evidence type="ECO:0000256" key="2">
    <source>
        <dbReference type="ARBA" id="ARBA00022692"/>
    </source>
</evidence>
<evidence type="ECO:0000256" key="3">
    <source>
        <dbReference type="ARBA" id="ARBA00022989"/>
    </source>
</evidence>
<comment type="caution">
    <text evidence="6">The sequence shown here is derived from an EMBL/GenBank/DDBJ whole genome shotgun (WGS) entry which is preliminary data.</text>
</comment>
<evidence type="ECO:0000313" key="6">
    <source>
        <dbReference type="EMBL" id="KAB5584645.1"/>
    </source>
</evidence>
<keyword evidence="2 5" id="KW-0812">Transmembrane</keyword>
<keyword evidence="7" id="KW-1185">Reference proteome</keyword>
<reference evidence="6 7" key="1">
    <citation type="submission" date="2019-06" db="EMBL/GenBank/DDBJ databases">
        <title>A chromosome-scale genome assembly of the striped catfish, Pangasianodon hypophthalmus.</title>
        <authorList>
            <person name="Wen M."/>
            <person name="Zahm M."/>
            <person name="Roques C."/>
            <person name="Cabau C."/>
            <person name="Klopp C."/>
            <person name="Donnadieu C."/>
            <person name="Jouanno E."/>
            <person name="Avarre J.-C."/>
            <person name="Campet M."/>
            <person name="Ha T.T.T."/>
            <person name="Dugue R."/>
            <person name="Lampietro C."/>
            <person name="Louis A."/>
            <person name="Herpin A."/>
            <person name="Echchiki A."/>
            <person name="Berthelot C."/>
            <person name="Parey E."/>
            <person name="Roest-Crollius H."/>
            <person name="Braasch I."/>
            <person name="Postlethwait J."/>
            <person name="Bobe J."/>
            <person name="Montfort J."/>
            <person name="Bouchez O."/>
            <person name="Begum T."/>
            <person name="Schartl M."/>
            <person name="Guiguen Y."/>
        </authorList>
    </citation>
    <scope>NUCLEOTIDE SEQUENCE [LARGE SCALE GENOMIC DNA]</scope>
    <source>
        <strain evidence="6 7">Indonesia</strain>
        <tissue evidence="6">Blood</tissue>
    </source>
</reference>
<comment type="subcellular location">
    <subcellularLocation>
        <location evidence="1">Membrane</location>
        <topology evidence="1">Multi-pass membrane protein</topology>
    </subcellularLocation>
</comment>
<proteinExistence type="predicted"/>
<dbReference type="AlphaFoldDB" id="A0A5N5PY15"/>
<keyword evidence="3 5" id="KW-1133">Transmembrane helix</keyword>
<accession>A0A5N5PY15</accession>
<evidence type="ECO:0000256" key="1">
    <source>
        <dbReference type="ARBA" id="ARBA00004141"/>
    </source>
</evidence>
<keyword evidence="4 5" id="KW-0472">Membrane</keyword>
<gene>
    <name evidence="6" type="ORF">PHYPO_G00109890</name>
</gene>
<dbReference type="Proteomes" id="UP000327468">
    <property type="component" value="Chromosome 2"/>
</dbReference>
<dbReference type="GO" id="GO:0016020">
    <property type="term" value="C:membrane"/>
    <property type="evidence" value="ECO:0007669"/>
    <property type="project" value="UniProtKB-SubCell"/>
</dbReference>
<evidence type="ECO:0000256" key="4">
    <source>
        <dbReference type="ARBA" id="ARBA00023136"/>
    </source>
</evidence>
<dbReference type="EMBL" id="VFJC01000003">
    <property type="protein sequence ID" value="KAB5584645.1"/>
    <property type="molecule type" value="Genomic_DNA"/>
</dbReference>
<evidence type="ECO:0000256" key="5">
    <source>
        <dbReference type="SAM" id="Phobius"/>
    </source>
</evidence>
<evidence type="ECO:0000313" key="7">
    <source>
        <dbReference type="Proteomes" id="UP000327468"/>
    </source>
</evidence>
<feature type="transmembrane region" description="Helical" evidence="5">
    <location>
        <begin position="87"/>
        <end position="108"/>
    </location>
</feature>
<protein>
    <submittedName>
        <fullName evidence="6">Uncharacterized protein</fullName>
    </submittedName>
</protein>
<dbReference type="InterPro" id="IPR007237">
    <property type="entry name" value="CD20-like"/>
</dbReference>
<sequence>MYWGSISFISSGALSVASLDNRCPPVVKASLAMNVISAVTAVAAVSNFSTDLSKSPESECSRIYYQRELAIAYCKVFWKHTIGNSRVLQGFSLLEFFVSIATFVLTWITRGSTETTSSVSQIDNPPEENPNSP</sequence>
<organism evidence="6 7">
    <name type="scientific">Pangasianodon hypophthalmus</name>
    <name type="common">Striped catfish</name>
    <name type="synonym">Helicophagus hypophthalmus</name>
    <dbReference type="NCBI Taxonomy" id="310915"/>
    <lineage>
        <taxon>Eukaryota</taxon>
        <taxon>Metazoa</taxon>
        <taxon>Chordata</taxon>
        <taxon>Craniata</taxon>
        <taxon>Vertebrata</taxon>
        <taxon>Euteleostomi</taxon>
        <taxon>Actinopterygii</taxon>
        <taxon>Neopterygii</taxon>
        <taxon>Teleostei</taxon>
        <taxon>Ostariophysi</taxon>
        <taxon>Siluriformes</taxon>
        <taxon>Pangasiidae</taxon>
        <taxon>Pangasianodon</taxon>
    </lineage>
</organism>